<keyword evidence="4 7" id="KW-0812">Transmembrane</keyword>
<evidence type="ECO:0000256" key="4">
    <source>
        <dbReference type="ARBA" id="ARBA00022692"/>
    </source>
</evidence>
<evidence type="ECO:0000313" key="8">
    <source>
        <dbReference type="EMBL" id="RZF21906.1"/>
    </source>
</evidence>
<feature type="transmembrane region" description="Helical" evidence="7">
    <location>
        <begin position="219"/>
        <end position="238"/>
    </location>
</feature>
<dbReference type="Pfam" id="PF03994">
    <property type="entry name" value="DUF350"/>
    <property type="match status" value="2"/>
</dbReference>
<comment type="subcellular location">
    <subcellularLocation>
        <location evidence="1">Cell membrane</location>
        <topology evidence="1">Multi-pass membrane protein</topology>
    </subcellularLocation>
</comment>
<proteinExistence type="inferred from homology"/>
<evidence type="ECO:0000256" key="2">
    <source>
        <dbReference type="ARBA" id="ARBA00005779"/>
    </source>
</evidence>
<evidence type="ECO:0000256" key="3">
    <source>
        <dbReference type="ARBA" id="ARBA00022475"/>
    </source>
</evidence>
<feature type="transmembrane region" description="Helical" evidence="7">
    <location>
        <begin position="189"/>
        <end position="207"/>
    </location>
</feature>
<sequence length="301" mass="34462">MNELYDKLIIRVIFALLICFIVYIYKQAHLILYPSIKHQILKKFAPSKNSTDTIHLFGRIIGIGIIYSNIVINVSDGVYFALGQLFLESIMVIILYLASLYILESIVLYNFEYADEVLRRKNYAYAIICFSHSISLAYILKTVIKVSNSSLIMTVFLWLFAIVLIGFCSKTFQIISKLSFNRLLVQKSLAVAISYMGFILGLCIIISSALDHSLQDIKWYTIQVILKILLSIIIIPIIRKGLIWVFSIQDDLQVKKDETEEKKLNVELGYGIYEGAILFTSCFLTTVITGNIYYGNFYPLF</sequence>
<keyword evidence="3" id="KW-1003">Cell membrane</keyword>
<organism evidence="8 9">
    <name type="scientific">Halobacteriovorax vibrionivorans</name>
    <dbReference type="NCBI Taxonomy" id="2152716"/>
    <lineage>
        <taxon>Bacteria</taxon>
        <taxon>Pseudomonadati</taxon>
        <taxon>Bdellovibrionota</taxon>
        <taxon>Bacteriovoracia</taxon>
        <taxon>Bacteriovoracales</taxon>
        <taxon>Halobacteriovoraceae</taxon>
        <taxon>Halobacteriovorax</taxon>
    </lineage>
</organism>
<protein>
    <recommendedName>
        <fullName evidence="10">Copper resistance protein D domain-containing protein</fullName>
    </recommendedName>
</protein>
<feature type="transmembrane region" description="Helical" evidence="7">
    <location>
        <begin position="123"/>
        <end position="144"/>
    </location>
</feature>
<evidence type="ECO:0000256" key="7">
    <source>
        <dbReference type="SAM" id="Phobius"/>
    </source>
</evidence>
<keyword evidence="5 7" id="KW-1133">Transmembrane helix</keyword>
<feature type="transmembrane region" description="Helical" evidence="7">
    <location>
        <begin position="272"/>
        <end position="294"/>
    </location>
</feature>
<reference evidence="9" key="1">
    <citation type="journal article" date="2019" name="Int. J. Syst. Evol. Microbiol.">
        <title>Halobacteriovorax valvorus sp. nov., a novel prokaryotic predator isolated from coastal seawater of China.</title>
        <authorList>
            <person name="Chen M.-X."/>
        </authorList>
    </citation>
    <scope>NUCLEOTIDE SEQUENCE [LARGE SCALE GENOMIC DNA]</scope>
    <source>
        <strain evidence="9">BL9</strain>
    </source>
</reference>
<evidence type="ECO:0000256" key="5">
    <source>
        <dbReference type="ARBA" id="ARBA00022989"/>
    </source>
</evidence>
<keyword evidence="9" id="KW-1185">Reference proteome</keyword>
<accession>A0ABY0IG18</accession>
<evidence type="ECO:0000256" key="1">
    <source>
        <dbReference type="ARBA" id="ARBA00004651"/>
    </source>
</evidence>
<feature type="transmembrane region" description="Helical" evidence="7">
    <location>
        <begin position="150"/>
        <end position="168"/>
    </location>
</feature>
<evidence type="ECO:0008006" key="10">
    <source>
        <dbReference type="Google" id="ProtNLM"/>
    </source>
</evidence>
<dbReference type="Proteomes" id="UP000443582">
    <property type="component" value="Unassembled WGS sequence"/>
</dbReference>
<gene>
    <name evidence="8" type="ORF">DAY19_09455</name>
</gene>
<feature type="transmembrane region" description="Helical" evidence="7">
    <location>
        <begin position="12"/>
        <end position="33"/>
    </location>
</feature>
<comment type="similarity">
    <text evidence="2">Belongs to the UPF0719 family.</text>
</comment>
<evidence type="ECO:0000313" key="9">
    <source>
        <dbReference type="Proteomes" id="UP000443582"/>
    </source>
</evidence>
<evidence type="ECO:0000256" key="6">
    <source>
        <dbReference type="ARBA" id="ARBA00023136"/>
    </source>
</evidence>
<dbReference type="EMBL" id="QDKL01000002">
    <property type="protein sequence ID" value="RZF21906.1"/>
    <property type="molecule type" value="Genomic_DNA"/>
</dbReference>
<name>A0ABY0IG18_9BACT</name>
<dbReference type="RefSeq" id="WP_115361774.1">
    <property type="nucleotide sequence ID" value="NZ_QDKL01000002.1"/>
</dbReference>
<feature type="transmembrane region" description="Helical" evidence="7">
    <location>
        <begin position="54"/>
        <end position="72"/>
    </location>
</feature>
<feature type="transmembrane region" description="Helical" evidence="7">
    <location>
        <begin position="78"/>
        <end position="103"/>
    </location>
</feature>
<keyword evidence="6 7" id="KW-0472">Membrane</keyword>
<comment type="caution">
    <text evidence="8">The sequence shown here is derived from an EMBL/GenBank/DDBJ whole genome shotgun (WGS) entry which is preliminary data.</text>
</comment>
<dbReference type="InterPro" id="IPR007140">
    <property type="entry name" value="DUF350"/>
</dbReference>